<name>A0A8T2QA11_CERRI</name>
<organism evidence="4 5">
    <name type="scientific">Ceratopteris richardii</name>
    <name type="common">Triangle waterfern</name>
    <dbReference type="NCBI Taxonomy" id="49495"/>
    <lineage>
        <taxon>Eukaryota</taxon>
        <taxon>Viridiplantae</taxon>
        <taxon>Streptophyta</taxon>
        <taxon>Embryophyta</taxon>
        <taxon>Tracheophyta</taxon>
        <taxon>Polypodiopsida</taxon>
        <taxon>Polypodiidae</taxon>
        <taxon>Polypodiales</taxon>
        <taxon>Pteridineae</taxon>
        <taxon>Pteridaceae</taxon>
        <taxon>Parkerioideae</taxon>
        <taxon>Ceratopteris</taxon>
    </lineage>
</organism>
<dbReference type="InterPro" id="IPR009755">
    <property type="entry name" value="RMC1_C"/>
</dbReference>
<evidence type="ECO:0000313" key="4">
    <source>
        <dbReference type="EMBL" id="KAH7280470.1"/>
    </source>
</evidence>
<dbReference type="PANTHER" id="PTHR12897:SF4">
    <property type="entry name" value="REGULATOR OF MON1-CCZ1 COMPLEX"/>
    <property type="match status" value="1"/>
</dbReference>
<dbReference type="Pfam" id="PF07035">
    <property type="entry name" value="RMC1_C"/>
    <property type="match status" value="1"/>
</dbReference>
<accession>A0A8T2QA11</accession>
<dbReference type="SUPFAM" id="SSF50978">
    <property type="entry name" value="WD40 repeat-like"/>
    <property type="match status" value="1"/>
</dbReference>
<dbReference type="InterPro" id="IPR049040">
    <property type="entry name" value="RMC1_N"/>
</dbReference>
<feature type="compositionally biased region" description="Low complexity" evidence="1">
    <location>
        <begin position="504"/>
        <end position="515"/>
    </location>
</feature>
<dbReference type="OrthoDB" id="26384at2759"/>
<evidence type="ECO:0000259" key="2">
    <source>
        <dbReference type="Pfam" id="PF07035"/>
    </source>
</evidence>
<reference evidence="4" key="1">
    <citation type="submission" date="2021-08" db="EMBL/GenBank/DDBJ databases">
        <title>WGS assembly of Ceratopteris richardii.</title>
        <authorList>
            <person name="Marchant D.B."/>
            <person name="Chen G."/>
            <person name="Jenkins J."/>
            <person name="Shu S."/>
            <person name="Leebens-Mack J."/>
            <person name="Grimwood J."/>
            <person name="Schmutz J."/>
            <person name="Soltis P."/>
            <person name="Soltis D."/>
            <person name="Chen Z.-H."/>
        </authorList>
    </citation>
    <scope>NUCLEOTIDE SEQUENCE</scope>
    <source>
        <strain evidence="4">Whitten #5841</strain>
        <tissue evidence="4">Leaf</tissue>
    </source>
</reference>
<evidence type="ECO:0000313" key="5">
    <source>
        <dbReference type="Proteomes" id="UP000825935"/>
    </source>
</evidence>
<feature type="domain" description="Mic1" evidence="2">
    <location>
        <begin position="546"/>
        <end position="725"/>
    </location>
</feature>
<dbReference type="AlphaFoldDB" id="A0A8T2QA11"/>
<protein>
    <recommendedName>
        <fullName evidence="6">Mic1 domain-containing protein</fullName>
    </recommendedName>
</protein>
<feature type="domain" description="Regulator of MON1-CCZ1 complex N-terminal" evidence="3">
    <location>
        <begin position="51"/>
        <end position="163"/>
    </location>
</feature>
<dbReference type="GO" id="GO:0010506">
    <property type="term" value="P:regulation of autophagy"/>
    <property type="evidence" value="ECO:0007669"/>
    <property type="project" value="InterPro"/>
</dbReference>
<gene>
    <name evidence="4" type="ORF">KP509_37G069200</name>
</gene>
<dbReference type="OMA" id="INSHDMY"/>
<feature type="compositionally biased region" description="Polar residues" evidence="1">
    <location>
        <begin position="455"/>
        <end position="471"/>
    </location>
</feature>
<evidence type="ECO:0000259" key="3">
    <source>
        <dbReference type="Pfam" id="PF21029"/>
    </source>
</evidence>
<proteinExistence type="predicted"/>
<evidence type="ECO:0008006" key="6">
    <source>
        <dbReference type="Google" id="ProtNLM"/>
    </source>
</evidence>
<feature type="region of interest" description="Disordered" evidence="1">
    <location>
        <begin position="455"/>
        <end position="527"/>
    </location>
</feature>
<dbReference type="PANTHER" id="PTHR12897">
    <property type="entry name" value="COLON CANCER-ASSOCIATED PROTEIN MIC1"/>
    <property type="match status" value="1"/>
</dbReference>
<comment type="caution">
    <text evidence="4">The sequence shown here is derived from an EMBL/GenBank/DDBJ whole genome shotgun (WGS) entry which is preliminary data.</text>
</comment>
<dbReference type="GO" id="GO:0005765">
    <property type="term" value="C:lysosomal membrane"/>
    <property type="evidence" value="ECO:0007669"/>
    <property type="project" value="TreeGrafter"/>
</dbReference>
<dbReference type="Proteomes" id="UP000825935">
    <property type="component" value="Chromosome 37"/>
</dbReference>
<evidence type="ECO:0000256" key="1">
    <source>
        <dbReference type="SAM" id="MobiDB-lite"/>
    </source>
</evidence>
<sequence length="754" mass="83881">MKVDVIRNTMASSSSSSQFVRRNIAGSGALSHVYIQYPPFRFNVPDSSRMIYDDGSRSLLVPSGNKMFSWPVTWQSHSDTPNIIILENSHVLTARFSLDGKILAVQNSDYEVSFYNRESGVKFKHPSRSHTERILGLFWTDCPACDVIFVTTGGLELFALAPKLDAVKLVDVKPSQVSWYSYTHESRLVLLASGMQCKTFLCYQFSAGGIIRLPKFDASMRKVDETSKAAALTPKDVHIATMYGRVYCLQVDRLAMELNVYRFYRDAVVPQGTLPIYSDTVAFSVVDGVLLVHQLASKVVLLYDIFADLNTPISAPLPLLIRRDIAFTAVGTSEDSDISSHTESKKLGSTESNIYGDSWNFANPDIILDQENGILWKIHLDLEALAASSSNVPSLLAFLQRRKLDALLAKQLSMTVLHAIIIERRPLSLISEAMDVVNKSYSQFLRTRAASTITRQQATRSQVSASGNQPAHNRVTVEKDTSQSSITTDVTPEASGNVEKSLEDLSLSEAKSSSSVNALEEGQEVDGTVEDTHKSMTSDTIEISKNVLPSIAQGNVTVSAISPEEMHFHVFVLINDEMEVEASFLAASIIQYMQSAVTEKLKVPAEIQVLLIDLLAREKRYGEIMHFVRTKSFLVVQVVDPSKEVAKQLLQIGKSYHPIFMLGLNMLRQLSFHGEYLSEILQQGRLLEALRYARQNRVEAVPPSTFLELAAASHDRQKLACVMRFCLDFVPSFETTSEYQTYSAVLNQQKLVLA</sequence>
<dbReference type="InterPro" id="IPR040371">
    <property type="entry name" value="RMC1"/>
</dbReference>
<dbReference type="EMBL" id="CM035442">
    <property type="protein sequence ID" value="KAH7280470.1"/>
    <property type="molecule type" value="Genomic_DNA"/>
</dbReference>
<dbReference type="GO" id="GO:0035658">
    <property type="term" value="C:Mon1-Ccz1 complex"/>
    <property type="evidence" value="ECO:0007669"/>
    <property type="project" value="InterPro"/>
</dbReference>
<dbReference type="Pfam" id="PF21029">
    <property type="entry name" value="RMC1_N"/>
    <property type="match status" value="1"/>
</dbReference>
<dbReference type="GO" id="GO:0031902">
    <property type="term" value="C:late endosome membrane"/>
    <property type="evidence" value="ECO:0007669"/>
    <property type="project" value="TreeGrafter"/>
</dbReference>
<dbReference type="InterPro" id="IPR036322">
    <property type="entry name" value="WD40_repeat_dom_sf"/>
</dbReference>
<keyword evidence="5" id="KW-1185">Reference proteome</keyword>